<protein>
    <submittedName>
        <fullName evidence="2">cAMP-binding domain of CRP or a regulatory subunit of cAMP-dependent protein kinases</fullName>
    </submittedName>
</protein>
<feature type="domain" description="Cyclic nucleotide-binding" evidence="1">
    <location>
        <begin position="14"/>
        <end position="114"/>
    </location>
</feature>
<dbReference type="InterPro" id="IPR014710">
    <property type="entry name" value="RmlC-like_jellyroll"/>
</dbReference>
<dbReference type="InterPro" id="IPR018490">
    <property type="entry name" value="cNMP-bd_dom_sf"/>
</dbReference>
<dbReference type="InterPro" id="IPR000595">
    <property type="entry name" value="cNMP-bd_dom"/>
</dbReference>
<dbReference type="Gene3D" id="2.60.120.10">
    <property type="entry name" value="Jelly Rolls"/>
    <property type="match status" value="1"/>
</dbReference>
<dbReference type="SUPFAM" id="SSF51206">
    <property type="entry name" value="cAMP-binding domain-like"/>
    <property type="match status" value="1"/>
</dbReference>
<accession>A0A173MH42</accession>
<organism evidence="2 3">
    <name type="scientific">Filimonas lacunae</name>
    <dbReference type="NCBI Taxonomy" id="477680"/>
    <lineage>
        <taxon>Bacteria</taxon>
        <taxon>Pseudomonadati</taxon>
        <taxon>Bacteroidota</taxon>
        <taxon>Chitinophagia</taxon>
        <taxon>Chitinophagales</taxon>
        <taxon>Chitinophagaceae</taxon>
        <taxon>Filimonas</taxon>
    </lineage>
</organism>
<dbReference type="CDD" id="cd00038">
    <property type="entry name" value="CAP_ED"/>
    <property type="match status" value="1"/>
</dbReference>
<dbReference type="Proteomes" id="UP000186917">
    <property type="component" value="Unassembled WGS sequence"/>
</dbReference>
<dbReference type="AlphaFoldDB" id="A0A173MH42"/>
<evidence type="ECO:0000313" key="2">
    <source>
        <dbReference type="EMBL" id="SIS97904.1"/>
    </source>
</evidence>
<reference evidence="3" key="1">
    <citation type="submission" date="2017-01" db="EMBL/GenBank/DDBJ databases">
        <authorList>
            <person name="Varghese N."/>
            <person name="Submissions S."/>
        </authorList>
    </citation>
    <scope>NUCLEOTIDE SEQUENCE [LARGE SCALE GENOMIC DNA]</scope>
    <source>
        <strain evidence="3">DSM 21054</strain>
    </source>
</reference>
<keyword evidence="2" id="KW-0808">Transferase</keyword>
<dbReference type="STRING" id="477680.SAMN05421788_102452"/>
<dbReference type="EMBL" id="FTOR01000002">
    <property type="protein sequence ID" value="SIS97904.1"/>
    <property type="molecule type" value="Genomic_DNA"/>
</dbReference>
<dbReference type="RefSeq" id="WP_076378208.1">
    <property type="nucleotide sequence ID" value="NZ_AP017422.1"/>
</dbReference>
<dbReference type="KEGG" id="fln:FLA_2935"/>
<sequence length="196" mass="22580">MFEAFKKYILEKANVTEADLEKIEAVCQYKKLRKRQFLLQEGDVWKYNAFIVKGCLRTYTIDDKGTEHILNFAIENWWTGDRESLQTGNPSMYNIDTLEDAEVILITKANFDQLCSTIPAFNDMVNAILQRSFVASQSRIHTFLSLGAEEKYLKFLEKYPQLATRVPQGMIASYLGITAETLSRVRKQTAKNQRSS</sequence>
<dbReference type="Pfam" id="PF00027">
    <property type="entry name" value="cNMP_binding"/>
    <property type="match status" value="1"/>
</dbReference>
<dbReference type="OrthoDB" id="9152304at2"/>
<proteinExistence type="predicted"/>
<evidence type="ECO:0000313" key="3">
    <source>
        <dbReference type="Proteomes" id="UP000186917"/>
    </source>
</evidence>
<dbReference type="GO" id="GO:0016301">
    <property type="term" value="F:kinase activity"/>
    <property type="evidence" value="ECO:0007669"/>
    <property type="project" value="UniProtKB-KW"/>
</dbReference>
<keyword evidence="2" id="KW-0418">Kinase</keyword>
<evidence type="ECO:0000259" key="1">
    <source>
        <dbReference type="PROSITE" id="PS50042"/>
    </source>
</evidence>
<name>A0A173MH42_9BACT</name>
<gene>
    <name evidence="2" type="ORF">SAMN05421788_102452</name>
</gene>
<dbReference type="PROSITE" id="PS50042">
    <property type="entry name" value="CNMP_BINDING_3"/>
    <property type="match status" value="1"/>
</dbReference>
<keyword evidence="3" id="KW-1185">Reference proteome</keyword>